<dbReference type="PROSITE" id="PS50076">
    <property type="entry name" value="DNAJ_2"/>
    <property type="match status" value="1"/>
</dbReference>
<proteinExistence type="predicted"/>
<dbReference type="OrthoDB" id="445556at2759"/>
<keyword evidence="1" id="KW-1133">Transmembrane helix</keyword>
<keyword evidence="1" id="KW-0812">Transmembrane</keyword>
<reference evidence="3 4" key="1">
    <citation type="submission" date="2016-07" db="EMBL/GenBank/DDBJ databases">
        <title>Pervasive Adenine N6-methylation of Active Genes in Fungi.</title>
        <authorList>
            <consortium name="DOE Joint Genome Institute"/>
            <person name="Mondo S.J."/>
            <person name="Dannebaum R.O."/>
            <person name="Kuo R.C."/>
            <person name="Labutti K."/>
            <person name="Haridas S."/>
            <person name="Kuo A."/>
            <person name="Salamov A."/>
            <person name="Ahrendt S.R."/>
            <person name="Lipzen A."/>
            <person name="Sullivan W."/>
            <person name="Andreopoulos W.B."/>
            <person name="Clum A."/>
            <person name="Lindquist E."/>
            <person name="Daum C."/>
            <person name="Ramamoorthy G.K."/>
            <person name="Gryganskyi A."/>
            <person name="Culley D."/>
            <person name="Magnuson J.K."/>
            <person name="James T.Y."/>
            <person name="O'Malley M.A."/>
            <person name="Stajich J.E."/>
            <person name="Spatafora J.W."/>
            <person name="Visel A."/>
            <person name="Grigoriev I.V."/>
        </authorList>
    </citation>
    <scope>NUCLEOTIDE SEQUENCE [LARGE SCALE GENOMIC DNA]</scope>
    <source>
        <strain evidence="3 4">CBS 931.73</strain>
    </source>
</reference>
<comment type="caution">
    <text evidence="3">The sequence shown here is derived from an EMBL/GenBank/DDBJ whole genome shotgun (WGS) entry which is preliminary data.</text>
</comment>
<evidence type="ECO:0000313" key="4">
    <source>
        <dbReference type="Proteomes" id="UP000193498"/>
    </source>
</evidence>
<protein>
    <submittedName>
        <fullName evidence="3">DnaJ-domain-containing protein</fullName>
    </submittedName>
</protein>
<feature type="domain" description="J" evidence="2">
    <location>
        <begin position="406"/>
        <end position="474"/>
    </location>
</feature>
<dbReference type="Proteomes" id="UP000193498">
    <property type="component" value="Unassembled WGS sequence"/>
</dbReference>
<dbReference type="AlphaFoldDB" id="A0A1Y1X4D2"/>
<dbReference type="STRING" id="1314790.A0A1Y1X4D2"/>
<dbReference type="InterPro" id="IPR050817">
    <property type="entry name" value="DjlA_DnaK_co-chaperone"/>
</dbReference>
<dbReference type="InterPro" id="IPR001623">
    <property type="entry name" value="DnaJ_domain"/>
</dbReference>
<dbReference type="Pfam" id="PF00226">
    <property type="entry name" value="DnaJ"/>
    <property type="match status" value="1"/>
</dbReference>
<dbReference type="PRINTS" id="PR00625">
    <property type="entry name" value="JDOMAIN"/>
</dbReference>
<evidence type="ECO:0000259" key="2">
    <source>
        <dbReference type="PROSITE" id="PS50076"/>
    </source>
</evidence>
<dbReference type="EMBL" id="MCFE01000732">
    <property type="protein sequence ID" value="ORX80670.1"/>
    <property type="molecule type" value="Genomic_DNA"/>
</dbReference>
<dbReference type="SUPFAM" id="SSF46565">
    <property type="entry name" value="Chaperone J-domain"/>
    <property type="match status" value="1"/>
</dbReference>
<dbReference type="SMART" id="SM00271">
    <property type="entry name" value="DnaJ"/>
    <property type="match status" value="1"/>
</dbReference>
<evidence type="ECO:0000256" key="1">
    <source>
        <dbReference type="SAM" id="Phobius"/>
    </source>
</evidence>
<feature type="transmembrane region" description="Helical" evidence="1">
    <location>
        <begin position="322"/>
        <end position="344"/>
    </location>
</feature>
<dbReference type="InParanoid" id="A0A1Y1X4D2"/>
<evidence type="ECO:0000313" key="3">
    <source>
        <dbReference type="EMBL" id="ORX80670.1"/>
    </source>
</evidence>
<dbReference type="InterPro" id="IPR036869">
    <property type="entry name" value="J_dom_sf"/>
</dbReference>
<sequence>MTIVHFRSSIIGGLVLSSWTKSPLMKIPRERFGGLLLRQYATKFPDPKQGPKRTKLKAVPFTRTKNEALEAYARYHGKSWFSARHLDPEKMDARYVPFWVGSTSVVSNIVSAQVGYNQTVVRYNRATNRNEATIETRWRWIDRQFTLEGEYMSTDPQMQIYGAYKYKKGYINPIRGNGDGIEDIQDFDPSLLTLPDRTEVSHVEIFNIKPNIAVETIRKYVQMQEERQAERFLMQTYRADNVRLLHLETELLDLQVSPVYFPVFVAKKEYLGTKFRTFIHGATLNTGGQLFYSPEKTSMVTAVSTTLLLMASGYFQEHSFVSFVWLGVVAPTIAVGMATLYYPLFSNRVRHEWRSWEQKKHEQVEQDSWDYEWVRGYNEYHQKQESTYRKTYESQGRARKGSDALGYYATLGVKPDASKEDIQSAFRMLAMKNHPDRFSDPKEKVMHQQKFQKISEAYTVLRDPAKRKRYDATGTS</sequence>
<accession>A0A1Y1X4D2</accession>
<dbReference type="PANTHER" id="PTHR24074">
    <property type="entry name" value="CO-CHAPERONE PROTEIN DJLA"/>
    <property type="match status" value="1"/>
</dbReference>
<keyword evidence="4" id="KW-1185">Reference proteome</keyword>
<organism evidence="3 4">
    <name type="scientific">Basidiobolus meristosporus CBS 931.73</name>
    <dbReference type="NCBI Taxonomy" id="1314790"/>
    <lineage>
        <taxon>Eukaryota</taxon>
        <taxon>Fungi</taxon>
        <taxon>Fungi incertae sedis</taxon>
        <taxon>Zoopagomycota</taxon>
        <taxon>Entomophthoromycotina</taxon>
        <taxon>Basidiobolomycetes</taxon>
        <taxon>Basidiobolales</taxon>
        <taxon>Basidiobolaceae</taxon>
        <taxon>Basidiobolus</taxon>
    </lineage>
</organism>
<keyword evidence="1" id="KW-0472">Membrane</keyword>
<dbReference type="Gene3D" id="1.10.287.110">
    <property type="entry name" value="DnaJ domain"/>
    <property type="match status" value="1"/>
</dbReference>
<name>A0A1Y1X4D2_9FUNG</name>
<gene>
    <name evidence="3" type="ORF">K493DRAFT_293025</name>
</gene>
<dbReference type="CDD" id="cd06257">
    <property type="entry name" value="DnaJ"/>
    <property type="match status" value="1"/>
</dbReference>